<evidence type="ECO:0000259" key="6">
    <source>
        <dbReference type="Pfam" id="PF04542"/>
    </source>
</evidence>
<feature type="domain" description="RNA polymerase sigma-70 region 2" evidence="6">
    <location>
        <begin position="31"/>
        <end position="101"/>
    </location>
</feature>
<dbReference type="GO" id="GO:0006352">
    <property type="term" value="P:DNA-templated transcription initiation"/>
    <property type="evidence" value="ECO:0007669"/>
    <property type="project" value="InterPro"/>
</dbReference>
<evidence type="ECO:0000256" key="2">
    <source>
        <dbReference type="ARBA" id="ARBA00023082"/>
    </source>
</evidence>
<dbReference type="PANTHER" id="PTHR30385:SF7">
    <property type="entry name" value="RNA POLYMERASE SIGMA FACTOR FLIA"/>
    <property type="match status" value="1"/>
</dbReference>
<keyword evidence="8" id="KW-0969">Cilium</keyword>
<sequence>MGDSILEERSEEQILWERYIRTKDVRTEEALVRRFMPLVDRVVGRVASRLPSFVSQEELRSYGYVGLLEAVRKYEPERGISFSTYAMWRIRGAIYDGLRDLDPYTRSLREKSKKVEEIQSFLEQKHLRRVDDEEIASEANLSPREVARLRREEPESSFPELEDDEGQKLPLPWSDPNAPLPEEEAERNELRDELARAIERLPERERLILSLFYYEGLKFNEIADLLGLSPSRISQLHGRALARLRPLLERYLEGR</sequence>
<dbReference type="Proteomes" id="UP000244016">
    <property type="component" value="Unassembled WGS sequence"/>
</dbReference>
<gene>
    <name evidence="8" type="ORF">BLITH_0825</name>
</gene>
<dbReference type="SUPFAM" id="SSF88659">
    <property type="entry name" value="Sigma3 and sigma4 domains of RNA polymerase sigma factors"/>
    <property type="match status" value="2"/>
</dbReference>
<evidence type="ECO:0000259" key="7">
    <source>
        <dbReference type="Pfam" id="PF04545"/>
    </source>
</evidence>
<evidence type="ECO:0000313" key="9">
    <source>
        <dbReference type="Proteomes" id="UP000244016"/>
    </source>
</evidence>
<evidence type="ECO:0000256" key="5">
    <source>
        <dbReference type="SAM" id="MobiDB-lite"/>
    </source>
</evidence>
<dbReference type="InterPro" id="IPR013325">
    <property type="entry name" value="RNA_pol_sigma_r2"/>
</dbReference>
<dbReference type="InterPro" id="IPR000943">
    <property type="entry name" value="RNA_pol_sigma70"/>
</dbReference>
<keyword evidence="1" id="KW-0805">Transcription regulation</keyword>
<organism evidence="8 9">
    <name type="scientific">Brockia lithotrophica</name>
    <dbReference type="NCBI Taxonomy" id="933949"/>
    <lineage>
        <taxon>Bacteria</taxon>
        <taxon>Bacillati</taxon>
        <taxon>Bacillota</taxon>
        <taxon>Bacilli</taxon>
        <taxon>Bacillales</taxon>
        <taxon>Bacillales Family X. Incertae Sedis</taxon>
        <taxon>Brockia</taxon>
    </lineage>
</organism>
<dbReference type="GO" id="GO:0016987">
    <property type="term" value="F:sigma factor activity"/>
    <property type="evidence" value="ECO:0007669"/>
    <property type="project" value="UniProtKB-KW"/>
</dbReference>
<dbReference type="AlphaFoldDB" id="A0A2T5G8Y7"/>
<feature type="compositionally biased region" description="Basic and acidic residues" evidence="5">
    <location>
        <begin position="145"/>
        <end position="154"/>
    </location>
</feature>
<evidence type="ECO:0000256" key="1">
    <source>
        <dbReference type="ARBA" id="ARBA00023015"/>
    </source>
</evidence>
<evidence type="ECO:0000313" key="8">
    <source>
        <dbReference type="EMBL" id="PTQ52646.1"/>
    </source>
</evidence>
<reference evidence="8 9" key="1">
    <citation type="submission" date="2017-08" db="EMBL/GenBank/DDBJ databases">
        <title>Burning lignite coal seam in the remote Altai Mountains harbors a hydrogen-driven thermophilic microbial community.</title>
        <authorList>
            <person name="Kadnikov V.V."/>
            <person name="Mardanov A.V."/>
            <person name="Ivasenko D."/>
            <person name="Beletsky A.V."/>
            <person name="Karnachuk O.V."/>
            <person name="Ravin N.V."/>
        </authorList>
    </citation>
    <scope>NUCLEOTIDE SEQUENCE [LARGE SCALE GENOMIC DNA]</scope>
    <source>
        <strain evidence="8">AL31</strain>
    </source>
</reference>
<keyword evidence="2" id="KW-0731">Sigma factor</keyword>
<dbReference type="CDD" id="cd06171">
    <property type="entry name" value="Sigma70_r4"/>
    <property type="match status" value="1"/>
</dbReference>
<evidence type="ECO:0000256" key="3">
    <source>
        <dbReference type="ARBA" id="ARBA00023125"/>
    </source>
</evidence>
<dbReference type="NCBIfam" id="TIGR02479">
    <property type="entry name" value="FliA_WhiG"/>
    <property type="match status" value="1"/>
</dbReference>
<dbReference type="InterPro" id="IPR012845">
    <property type="entry name" value="RNA_pol_sigma_FliA_WhiG"/>
</dbReference>
<dbReference type="Pfam" id="PF04545">
    <property type="entry name" value="Sigma70_r4"/>
    <property type="match status" value="1"/>
</dbReference>
<name>A0A2T5G8Y7_9BACL</name>
<dbReference type="NCBIfam" id="TIGR02937">
    <property type="entry name" value="sigma70-ECF"/>
    <property type="match status" value="1"/>
</dbReference>
<dbReference type="InterPro" id="IPR013324">
    <property type="entry name" value="RNA_pol_sigma_r3/r4-like"/>
</dbReference>
<dbReference type="Gene3D" id="1.10.1740.10">
    <property type="match status" value="1"/>
</dbReference>
<protein>
    <submittedName>
        <fullName evidence="8">RNA polymerase sigma factor for flagellar operon</fullName>
    </submittedName>
</protein>
<evidence type="ECO:0000256" key="4">
    <source>
        <dbReference type="ARBA" id="ARBA00023163"/>
    </source>
</evidence>
<accession>A0A2T5G8Y7</accession>
<dbReference type="GO" id="GO:0003677">
    <property type="term" value="F:DNA binding"/>
    <property type="evidence" value="ECO:0007669"/>
    <property type="project" value="UniProtKB-KW"/>
</dbReference>
<comment type="caution">
    <text evidence="8">The sequence shown here is derived from an EMBL/GenBank/DDBJ whole genome shotgun (WGS) entry which is preliminary data.</text>
</comment>
<keyword evidence="3" id="KW-0238">DNA-binding</keyword>
<keyword evidence="4" id="KW-0804">Transcription</keyword>
<dbReference type="GO" id="GO:0003899">
    <property type="term" value="F:DNA-directed RNA polymerase activity"/>
    <property type="evidence" value="ECO:0007669"/>
    <property type="project" value="InterPro"/>
</dbReference>
<proteinExistence type="predicted"/>
<dbReference type="InterPro" id="IPR014284">
    <property type="entry name" value="RNA_pol_sigma-70_dom"/>
</dbReference>
<keyword evidence="8" id="KW-0282">Flagellum</keyword>
<dbReference type="Gene3D" id="1.20.140.160">
    <property type="match status" value="1"/>
</dbReference>
<dbReference type="PRINTS" id="PR00046">
    <property type="entry name" value="SIGMA70FCT"/>
</dbReference>
<dbReference type="InterPro" id="IPR007627">
    <property type="entry name" value="RNA_pol_sigma70_r2"/>
</dbReference>
<dbReference type="SUPFAM" id="SSF88946">
    <property type="entry name" value="Sigma2 domain of RNA polymerase sigma factors"/>
    <property type="match status" value="1"/>
</dbReference>
<keyword evidence="8" id="KW-0966">Cell projection</keyword>
<dbReference type="PANTHER" id="PTHR30385">
    <property type="entry name" value="SIGMA FACTOR F FLAGELLAR"/>
    <property type="match status" value="1"/>
</dbReference>
<dbReference type="Pfam" id="PF04542">
    <property type="entry name" value="Sigma70_r2"/>
    <property type="match status" value="1"/>
</dbReference>
<dbReference type="EMBL" id="PEBW01000002">
    <property type="protein sequence ID" value="PTQ52646.1"/>
    <property type="molecule type" value="Genomic_DNA"/>
</dbReference>
<dbReference type="InterPro" id="IPR007630">
    <property type="entry name" value="RNA_pol_sigma70_r4"/>
</dbReference>
<feature type="domain" description="RNA polymerase sigma-70 region 4" evidence="7">
    <location>
        <begin position="197"/>
        <end position="245"/>
    </location>
</feature>
<feature type="region of interest" description="Disordered" evidence="5">
    <location>
        <begin position="145"/>
        <end position="186"/>
    </location>
</feature>
<dbReference type="PIRSF" id="PIRSF000770">
    <property type="entry name" value="RNA_pol_sigma-SigE/K"/>
    <property type="match status" value="1"/>
</dbReference>